<dbReference type="OrthoDB" id="10021397at2759"/>
<feature type="transmembrane region" description="Helical" evidence="6">
    <location>
        <begin position="143"/>
        <end position="163"/>
    </location>
</feature>
<keyword evidence="3 6" id="KW-1133">Transmembrane helix</keyword>
<dbReference type="PANTHER" id="PTHR23501:SF199">
    <property type="entry name" value="MFS EFFLUX TRANSPORTER INPD-RELATED"/>
    <property type="match status" value="1"/>
</dbReference>
<feature type="region of interest" description="Disordered" evidence="5">
    <location>
        <begin position="1"/>
        <end position="35"/>
    </location>
</feature>
<dbReference type="Pfam" id="PF07690">
    <property type="entry name" value="MFS_1"/>
    <property type="match status" value="1"/>
</dbReference>
<dbReference type="GO" id="GO:0005886">
    <property type="term" value="C:plasma membrane"/>
    <property type="evidence" value="ECO:0007669"/>
    <property type="project" value="TreeGrafter"/>
</dbReference>
<dbReference type="EMBL" id="KZ678144">
    <property type="protein sequence ID" value="PSN61438.1"/>
    <property type="molecule type" value="Genomic_DNA"/>
</dbReference>
<dbReference type="Gene3D" id="1.20.1250.20">
    <property type="entry name" value="MFS general substrate transporter like domains"/>
    <property type="match status" value="1"/>
</dbReference>
<dbReference type="AlphaFoldDB" id="A0A2T2N8T5"/>
<keyword evidence="2 6" id="KW-0812">Transmembrane</keyword>
<dbReference type="GO" id="GO:0022857">
    <property type="term" value="F:transmembrane transporter activity"/>
    <property type="evidence" value="ECO:0007669"/>
    <property type="project" value="InterPro"/>
</dbReference>
<feature type="transmembrane region" description="Helical" evidence="6">
    <location>
        <begin position="83"/>
        <end position="105"/>
    </location>
</feature>
<feature type="transmembrane region" description="Helical" evidence="6">
    <location>
        <begin position="45"/>
        <end position="71"/>
    </location>
</feature>
<feature type="transmembrane region" description="Helical" evidence="6">
    <location>
        <begin position="405"/>
        <end position="427"/>
    </location>
</feature>
<evidence type="ECO:0000256" key="4">
    <source>
        <dbReference type="ARBA" id="ARBA00023136"/>
    </source>
</evidence>
<dbReference type="Proteomes" id="UP000240883">
    <property type="component" value="Unassembled WGS sequence"/>
</dbReference>
<evidence type="ECO:0000256" key="1">
    <source>
        <dbReference type="ARBA" id="ARBA00004141"/>
    </source>
</evidence>
<dbReference type="InterPro" id="IPR036259">
    <property type="entry name" value="MFS_trans_sf"/>
</dbReference>
<evidence type="ECO:0000256" key="5">
    <source>
        <dbReference type="SAM" id="MobiDB-lite"/>
    </source>
</evidence>
<feature type="transmembrane region" description="Helical" evidence="6">
    <location>
        <begin position="242"/>
        <end position="261"/>
    </location>
</feature>
<feature type="domain" description="Major facilitator superfamily (MFS) profile" evidence="7">
    <location>
        <begin position="48"/>
        <end position="533"/>
    </location>
</feature>
<dbReference type="PROSITE" id="PS50850">
    <property type="entry name" value="MFS"/>
    <property type="match status" value="1"/>
</dbReference>
<feature type="transmembrane region" description="Helical" evidence="6">
    <location>
        <begin position="509"/>
        <end position="533"/>
    </location>
</feature>
<reference evidence="8 9" key="1">
    <citation type="journal article" date="2018" name="Front. Microbiol.">
        <title>Genome-Wide Analysis of Corynespora cassiicola Leaf Fall Disease Putative Effectors.</title>
        <authorList>
            <person name="Lopez D."/>
            <person name="Ribeiro S."/>
            <person name="Label P."/>
            <person name="Fumanal B."/>
            <person name="Venisse J.S."/>
            <person name="Kohler A."/>
            <person name="de Oliveira R.R."/>
            <person name="Labutti K."/>
            <person name="Lipzen A."/>
            <person name="Lail K."/>
            <person name="Bauer D."/>
            <person name="Ohm R.A."/>
            <person name="Barry K.W."/>
            <person name="Spatafora J."/>
            <person name="Grigoriev I.V."/>
            <person name="Martin F.M."/>
            <person name="Pujade-Renaud V."/>
        </authorList>
    </citation>
    <scope>NUCLEOTIDE SEQUENCE [LARGE SCALE GENOMIC DNA]</scope>
    <source>
        <strain evidence="8 9">Philippines</strain>
    </source>
</reference>
<feature type="transmembrane region" description="Helical" evidence="6">
    <location>
        <begin position="379"/>
        <end position="399"/>
    </location>
</feature>
<dbReference type="SUPFAM" id="SSF103473">
    <property type="entry name" value="MFS general substrate transporter"/>
    <property type="match status" value="1"/>
</dbReference>
<accession>A0A2T2N8T5</accession>
<evidence type="ECO:0000259" key="7">
    <source>
        <dbReference type="PROSITE" id="PS50850"/>
    </source>
</evidence>
<feature type="transmembrane region" description="Helical" evidence="6">
    <location>
        <begin position="112"/>
        <end position="137"/>
    </location>
</feature>
<dbReference type="InterPro" id="IPR020846">
    <property type="entry name" value="MFS_dom"/>
</dbReference>
<dbReference type="PANTHER" id="PTHR23501">
    <property type="entry name" value="MAJOR FACILITATOR SUPERFAMILY"/>
    <property type="match status" value="1"/>
</dbReference>
<feature type="transmembrane region" description="Helical" evidence="6">
    <location>
        <begin position="201"/>
        <end position="221"/>
    </location>
</feature>
<feature type="transmembrane region" description="Helical" evidence="6">
    <location>
        <begin position="273"/>
        <end position="291"/>
    </location>
</feature>
<comment type="subcellular location">
    <subcellularLocation>
        <location evidence="1">Membrane</location>
        <topology evidence="1">Multi-pass membrane protein</topology>
    </subcellularLocation>
</comment>
<gene>
    <name evidence="8" type="ORF">BS50DRAFT_639253</name>
</gene>
<feature type="transmembrane region" description="Helical" evidence="6">
    <location>
        <begin position="439"/>
        <end position="459"/>
    </location>
</feature>
<feature type="transmembrane region" description="Helical" evidence="6">
    <location>
        <begin position="312"/>
        <end position="332"/>
    </location>
</feature>
<keyword evidence="4 6" id="KW-0472">Membrane</keyword>
<evidence type="ECO:0000256" key="3">
    <source>
        <dbReference type="ARBA" id="ARBA00022989"/>
    </source>
</evidence>
<feature type="transmembrane region" description="Helical" evidence="6">
    <location>
        <begin position="352"/>
        <end position="372"/>
    </location>
</feature>
<keyword evidence="9" id="KW-1185">Reference proteome</keyword>
<feature type="transmembrane region" description="Helical" evidence="6">
    <location>
        <begin position="170"/>
        <end position="189"/>
    </location>
</feature>
<evidence type="ECO:0000256" key="2">
    <source>
        <dbReference type="ARBA" id="ARBA00022692"/>
    </source>
</evidence>
<name>A0A2T2N8T5_CORCC</name>
<sequence>MASENEKQPQASHEPTAISDAVPQSPESSILDTDTKHGYPTGIRLAFIMASLMLGTALMALDATIISVATPEISTQFKALEDVGWYGAAYSMLLTATTPIASNFYKYFDPKWVYLGSIVVFEAGSVLCAAAPTSAAFITGRAIAGIGAAGLLQGAFGILTYVCTLEKRPLFLGGVVSLFGLFSSAGPVIGGALTQDTTWRWCFWINLPLGGVVFGLIILFLQLHGVDQSTRNIPFKAKLKKLDLPGVVLLISSVTCLFLALQQGGNTVPWNHSRPIGLCVGFGLILILFGLRQWQAGEDATIPIRYLKDRTVIWGSLYLFWDNMASYLSIYYMPFYFQASLGQSPLKSGVSYMSLAVPQMIGLIAGGGITTATGHYMPVILVAQVLCAIGAGLLTTITATTATALWATFMVLCGLGLGLGVNVPHIAIQAVMETDNDVFIANGIASFFGQLGGSIGVPIGNALLLRALHSLIPQHAPSVSADSVIKAGPTALRELAAGERVVLAGLRQAWALAVGQVNILLVAVICVSVPMACGMKWLNIKTISREREERKARCEGVQADGEKVGA</sequence>
<evidence type="ECO:0000256" key="6">
    <source>
        <dbReference type="SAM" id="Phobius"/>
    </source>
</evidence>
<protein>
    <submittedName>
        <fullName evidence="8">MFS multidrug transporter-like protein</fullName>
    </submittedName>
</protein>
<dbReference type="InterPro" id="IPR011701">
    <property type="entry name" value="MFS"/>
</dbReference>
<dbReference type="Gene3D" id="1.20.1720.10">
    <property type="entry name" value="Multidrug resistance protein D"/>
    <property type="match status" value="1"/>
</dbReference>
<evidence type="ECO:0000313" key="8">
    <source>
        <dbReference type="EMBL" id="PSN61438.1"/>
    </source>
</evidence>
<proteinExistence type="predicted"/>
<evidence type="ECO:0000313" key="9">
    <source>
        <dbReference type="Proteomes" id="UP000240883"/>
    </source>
</evidence>
<organism evidence="8 9">
    <name type="scientific">Corynespora cassiicola Philippines</name>
    <dbReference type="NCBI Taxonomy" id="1448308"/>
    <lineage>
        <taxon>Eukaryota</taxon>
        <taxon>Fungi</taxon>
        <taxon>Dikarya</taxon>
        <taxon>Ascomycota</taxon>
        <taxon>Pezizomycotina</taxon>
        <taxon>Dothideomycetes</taxon>
        <taxon>Pleosporomycetidae</taxon>
        <taxon>Pleosporales</taxon>
        <taxon>Corynesporascaceae</taxon>
        <taxon>Corynespora</taxon>
    </lineage>
</organism>